<evidence type="ECO:0000256" key="4">
    <source>
        <dbReference type="SAM" id="MobiDB-lite"/>
    </source>
</evidence>
<reference evidence="7" key="2">
    <citation type="submission" date="2024-02" db="EMBL/GenBank/DDBJ databases">
        <authorList>
            <consortium name="Clinical and Environmental Microbiology Branch: Whole genome sequencing antimicrobial resistance pathogens in the healthcare setting"/>
        </authorList>
    </citation>
    <scope>NUCLEOTIDE SEQUENCE</scope>
    <source>
        <strain evidence="7">2020GO-00142</strain>
    </source>
</reference>
<evidence type="ECO:0000313" key="9">
    <source>
        <dbReference type="Proteomes" id="UP001495779"/>
    </source>
</evidence>
<evidence type="ECO:0000256" key="1">
    <source>
        <dbReference type="ARBA" id="ARBA00004613"/>
    </source>
</evidence>
<sequence>MKKTFITLSVLSISTTTLAYDTTSRHGYIDNPPSRAYLCSSMGNNLNKMCGAVQYEPQSVEGAKGFPDSGPRDGEIASGGNANFSTLNEQTAQRWHKVDIRSGRNIFSWSLTAPHRTTSWQFFITKPDWQQNKPLTRADFDLKPFCEQYDNGNIPINRVKIDCNIPERTGYQVILGVWTIADTSNAFYQVIDANMSAK</sequence>
<dbReference type="FunFam" id="2.70.50.50:FF:000001">
    <property type="entry name" value="Chitin-binding protein"/>
    <property type="match status" value="1"/>
</dbReference>
<dbReference type="Proteomes" id="UP001495779">
    <property type="component" value="Unassembled WGS sequence"/>
</dbReference>
<dbReference type="Gene3D" id="2.70.50.50">
    <property type="entry name" value="chitin-binding protein cbp21"/>
    <property type="match status" value="1"/>
</dbReference>
<dbReference type="InterPro" id="IPR014756">
    <property type="entry name" value="Ig_E-set"/>
</dbReference>
<dbReference type="Pfam" id="PF03067">
    <property type="entry name" value="LPMO_10"/>
    <property type="match status" value="1"/>
</dbReference>
<protein>
    <submittedName>
        <fullName evidence="7">Lytic polysaccharide monooxygenase</fullName>
    </submittedName>
</protein>
<evidence type="ECO:0000259" key="6">
    <source>
        <dbReference type="Pfam" id="PF03067"/>
    </source>
</evidence>
<dbReference type="PANTHER" id="PTHR34823">
    <property type="entry name" value="GLCNAC-BINDING PROTEIN A"/>
    <property type="match status" value="1"/>
</dbReference>
<comment type="subcellular location">
    <subcellularLocation>
        <location evidence="1">Secreted</location>
    </subcellularLocation>
</comment>
<evidence type="ECO:0000313" key="7">
    <source>
        <dbReference type="EMBL" id="EMP9434742.1"/>
    </source>
</evidence>
<keyword evidence="3 5" id="KW-0732">Signal</keyword>
<organism evidence="7">
    <name type="scientific">Providencia stuartii</name>
    <dbReference type="NCBI Taxonomy" id="588"/>
    <lineage>
        <taxon>Bacteria</taxon>
        <taxon>Pseudomonadati</taxon>
        <taxon>Pseudomonadota</taxon>
        <taxon>Gammaproteobacteria</taxon>
        <taxon>Enterobacterales</taxon>
        <taxon>Morganellaceae</taxon>
        <taxon>Providencia</taxon>
    </lineage>
</organism>
<dbReference type="EMBL" id="JAGSRH010000025">
    <property type="protein sequence ID" value="MER5078299.1"/>
    <property type="molecule type" value="Genomic_DNA"/>
</dbReference>
<evidence type="ECO:0000313" key="8">
    <source>
        <dbReference type="EMBL" id="MER5078299.1"/>
    </source>
</evidence>
<feature type="chain" id="PRO_5043281382" evidence="5">
    <location>
        <begin position="20"/>
        <end position="198"/>
    </location>
</feature>
<reference evidence="8 9" key="1">
    <citation type="submission" date="2021-04" db="EMBL/GenBank/DDBJ databases">
        <title>Determining the burden of carbapenem-resistant Enterobacterales from a tertiary public heath setting in Bangladesh: a clinical, epidemiological, and molecular study.</title>
        <authorList>
            <person name="Farzana R."/>
            <person name="Walsh T.R."/>
        </authorList>
    </citation>
    <scope>NUCLEOTIDE SEQUENCE [LARGE SCALE GENOMIC DNA]</scope>
    <source>
        <strain evidence="8">Dmpro_s316</strain>
        <strain evidence="9">dmpro_s316</strain>
    </source>
</reference>
<dbReference type="PANTHER" id="PTHR34823:SF1">
    <property type="entry name" value="CHITIN-BINDING TYPE-4 DOMAIN-CONTAINING PROTEIN"/>
    <property type="match status" value="1"/>
</dbReference>
<comment type="caution">
    <text evidence="7">The sequence shown here is derived from an EMBL/GenBank/DDBJ whole genome shotgun (WGS) entry which is preliminary data.</text>
</comment>
<dbReference type="GO" id="GO:0004497">
    <property type="term" value="F:monooxygenase activity"/>
    <property type="evidence" value="ECO:0007669"/>
    <property type="project" value="UniProtKB-KW"/>
</dbReference>
<dbReference type="InterPro" id="IPR051024">
    <property type="entry name" value="GlcNAc_Chitin_IntDeg"/>
</dbReference>
<feature type="region of interest" description="Disordered" evidence="4">
    <location>
        <begin position="61"/>
        <end position="83"/>
    </location>
</feature>
<keyword evidence="7" id="KW-0560">Oxidoreductase</keyword>
<dbReference type="CDD" id="cd21177">
    <property type="entry name" value="LPMO_AA10"/>
    <property type="match status" value="1"/>
</dbReference>
<accession>A0AAI9MXB7</accession>
<evidence type="ECO:0000256" key="3">
    <source>
        <dbReference type="ARBA" id="ARBA00022729"/>
    </source>
</evidence>
<name>A0AAI9MXB7_PROST</name>
<evidence type="ECO:0000256" key="5">
    <source>
        <dbReference type="SAM" id="SignalP"/>
    </source>
</evidence>
<dbReference type="RefSeq" id="WP_154623903.1">
    <property type="nucleotide sequence ID" value="NZ_CP095443.1"/>
</dbReference>
<dbReference type="GO" id="GO:0005576">
    <property type="term" value="C:extracellular region"/>
    <property type="evidence" value="ECO:0007669"/>
    <property type="project" value="UniProtKB-SubCell"/>
</dbReference>
<proteinExistence type="predicted"/>
<dbReference type="InterPro" id="IPR004302">
    <property type="entry name" value="Cellulose/chitin-bd_N"/>
</dbReference>
<dbReference type="EMBL" id="AAZDVE040000045">
    <property type="protein sequence ID" value="EMP9434742.1"/>
    <property type="molecule type" value="Genomic_DNA"/>
</dbReference>
<dbReference type="SUPFAM" id="SSF81296">
    <property type="entry name" value="E set domains"/>
    <property type="match status" value="1"/>
</dbReference>
<keyword evidence="7" id="KW-0503">Monooxygenase</keyword>
<dbReference type="AlphaFoldDB" id="A0AAI9MXB7"/>
<keyword evidence="2" id="KW-0964">Secreted</keyword>
<feature type="signal peptide" evidence="5">
    <location>
        <begin position="1"/>
        <end position="19"/>
    </location>
</feature>
<gene>
    <name evidence="7" type="ORF">JRA39_003870</name>
    <name evidence="8" type="ORF">KDV35_15740</name>
</gene>
<feature type="domain" description="Chitin-binding type-4" evidence="6">
    <location>
        <begin position="26"/>
        <end position="192"/>
    </location>
</feature>
<evidence type="ECO:0000256" key="2">
    <source>
        <dbReference type="ARBA" id="ARBA00022525"/>
    </source>
</evidence>